<dbReference type="RefSeq" id="WP_173769276.1">
    <property type="nucleotide sequence ID" value="NZ_JAAITS010000004.1"/>
</dbReference>
<comment type="caution">
    <text evidence="1">The sequence shown here is derived from an EMBL/GenBank/DDBJ whole genome shotgun (WGS) entry which is preliminary data.</text>
</comment>
<protein>
    <recommendedName>
        <fullName evidence="3">HNH endonuclease</fullName>
    </recommendedName>
</protein>
<proteinExistence type="predicted"/>
<keyword evidence="2" id="KW-1185">Reference proteome</keyword>
<dbReference type="EMBL" id="JAAITS010000004">
    <property type="protein sequence ID" value="NSG84289.1"/>
    <property type="molecule type" value="Genomic_DNA"/>
</dbReference>
<reference evidence="1 2" key="1">
    <citation type="journal article" date="2020" name="Cell Host Microbe">
        <title>Functional and Genomic Variation between Human-Derived Isolates of Lachnospiraceae Reveals Inter- and Intra-Species Diversity.</title>
        <authorList>
            <person name="Sorbara M.T."/>
            <person name="Littmann E.R."/>
            <person name="Fontana E."/>
            <person name="Moody T.U."/>
            <person name="Kohout C.E."/>
            <person name="Gjonbalaj M."/>
            <person name="Eaton V."/>
            <person name="Seok R."/>
            <person name="Leiner I.M."/>
            <person name="Pamer E.G."/>
        </authorList>
    </citation>
    <scope>NUCLEOTIDE SEQUENCE [LARGE SCALE GENOMIC DNA]</scope>
    <source>
        <strain evidence="1 2">MSK.17.74</strain>
    </source>
</reference>
<evidence type="ECO:0000313" key="2">
    <source>
        <dbReference type="Proteomes" id="UP001644719"/>
    </source>
</evidence>
<evidence type="ECO:0000313" key="1">
    <source>
        <dbReference type="EMBL" id="NSG84289.1"/>
    </source>
</evidence>
<name>A0ABX2H2M3_9FIRM</name>
<evidence type="ECO:0008006" key="3">
    <source>
        <dbReference type="Google" id="ProtNLM"/>
    </source>
</evidence>
<gene>
    <name evidence="1" type="ORF">G5B17_02295</name>
</gene>
<organism evidence="1 2">
    <name type="scientific">Blautia faecis</name>
    <dbReference type="NCBI Taxonomy" id="871665"/>
    <lineage>
        <taxon>Bacteria</taxon>
        <taxon>Bacillati</taxon>
        <taxon>Bacillota</taxon>
        <taxon>Clostridia</taxon>
        <taxon>Lachnospirales</taxon>
        <taxon>Lachnospiraceae</taxon>
        <taxon>Blautia</taxon>
    </lineage>
</organism>
<sequence>MTELNNEIENKILELFDKGLNIKNINSELGLADGVVTKCLNKHGITDTGWNNPSKRYYSKLTDEQKREIEDMYRDGRLKEILNIHPTLEKSFLYNLMSRNKIENGKYFWTEEDTNYLRDNIGLGYDKLFKYFSGRHTKKAIETKAKKMGLAKPQYWTEDELNIMRKYYSTIPKEDIKKLLPNRTWNSIVLKGSNLKIKSHHYLNEKYSEKEENFIKENFGKMTDAEIAKAIGKTIHGVCDKRRLLGLYYFDKNYSKYNDISKFFRAHIYDWKENSMKQCNYQCIFTGSKDYAIHHIISFNTILSEFFSYIESKNLLKSNNLNDYSKEELDNLIKIFNTVHDKYPLGICVRKDIHNLFHNIYGSGGNTKEQWDIFSEKFSNHEYDNLIA</sequence>
<accession>A0ABX2H2M3</accession>
<dbReference type="Proteomes" id="UP001644719">
    <property type="component" value="Unassembled WGS sequence"/>
</dbReference>